<dbReference type="Proteomes" id="UP001219584">
    <property type="component" value="Chromosome"/>
</dbReference>
<sequence>MEVLSKRTVLEALVDKHVAGSNFKAEKNIKTALVASDGRLDAMTPYDTGIAAEAFEKCEARGVMVPSLLDHQPA</sequence>
<organism evidence="1 2">
    <name type="scientific">Janthinobacterium rivuli</name>
    <dbReference type="NCBI Taxonomy" id="2751478"/>
    <lineage>
        <taxon>Bacteria</taxon>
        <taxon>Pseudomonadati</taxon>
        <taxon>Pseudomonadota</taxon>
        <taxon>Betaproteobacteria</taxon>
        <taxon>Burkholderiales</taxon>
        <taxon>Oxalobacteraceae</taxon>
        <taxon>Janthinobacterium</taxon>
    </lineage>
</organism>
<proteinExistence type="predicted"/>
<protein>
    <submittedName>
        <fullName evidence="1">Uncharacterized protein</fullName>
    </submittedName>
</protein>
<gene>
    <name evidence="1" type="ORF">P9875_08825</name>
</gene>
<reference evidence="1 2" key="1">
    <citation type="submission" date="2023-04" db="EMBL/GenBank/DDBJ databases">
        <title>Nanopore sequencing of Janthinobacterium from water.</title>
        <authorList>
            <person name="Ciuchcinski K."/>
            <person name="Rokowska A."/>
            <person name="Dziewit L."/>
        </authorList>
    </citation>
    <scope>NUCLEOTIDE SEQUENCE [LARGE SCALE GENOMIC DNA]</scope>
    <source>
        <strain evidence="1 2">DEMB2</strain>
    </source>
</reference>
<name>A0ABY8I8Q3_9BURK</name>
<accession>A0ABY8I8Q3</accession>
<dbReference type="EMBL" id="CP121464">
    <property type="protein sequence ID" value="WFR81255.1"/>
    <property type="molecule type" value="Genomic_DNA"/>
</dbReference>
<dbReference type="RefSeq" id="WP_278318150.1">
    <property type="nucleotide sequence ID" value="NZ_CP121464.1"/>
</dbReference>
<evidence type="ECO:0000313" key="2">
    <source>
        <dbReference type="Proteomes" id="UP001219584"/>
    </source>
</evidence>
<evidence type="ECO:0000313" key="1">
    <source>
        <dbReference type="EMBL" id="WFR81255.1"/>
    </source>
</evidence>
<keyword evidence="2" id="KW-1185">Reference proteome</keyword>